<sequence length="125" mass="13681">MAEEANYREISQQYAQGAIRAVVLVNSGAAVALLSQMTGLLAVVPKQAVGWAFVAFIFGVFFGCIAWLCGFYNARFVDLTIRGQLPSYDVANRWQHWGVGLLVVGLLCFLAGCLSMAWQFICPKV</sequence>
<evidence type="ECO:0000256" key="1">
    <source>
        <dbReference type="SAM" id="Phobius"/>
    </source>
</evidence>
<evidence type="ECO:0008006" key="4">
    <source>
        <dbReference type="Google" id="ProtNLM"/>
    </source>
</evidence>
<gene>
    <name evidence="2" type="ORF">K3722_00480</name>
</gene>
<feature type="transmembrane region" description="Helical" evidence="1">
    <location>
        <begin position="97"/>
        <end position="121"/>
    </location>
</feature>
<keyword evidence="1" id="KW-0472">Membrane</keyword>
<accession>A0ABY5WWN9</accession>
<feature type="transmembrane region" description="Helical" evidence="1">
    <location>
        <begin position="21"/>
        <end position="44"/>
    </location>
</feature>
<keyword evidence="1" id="KW-1133">Transmembrane helix</keyword>
<protein>
    <recommendedName>
        <fullName evidence="4">Integron gene cassette protein</fullName>
    </recommendedName>
</protein>
<keyword evidence="3" id="KW-1185">Reference proteome</keyword>
<name>A0ABY5WWN9_LEICA</name>
<keyword evidence="1" id="KW-0812">Transmembrane</keyword>
<evidence type="ECO:0000313" key="2">
    <source>
        <dbReference type="EMBL" id="UWQ58644.1"/>
    </source>
</evidence>
<reference evidence="2" key="1">
    <citation type="submission" date="2021-08" db="EMBL/GenBank/DDBJ databases">
        <authorList>
            <person name="Nwanade C."/>
            <person name="Wang M."/>
            <person name="Masoudi A."/>
            <person name="Yu Z."/>
            <person name="Liu J."/>
        </authorList>
    </citation>
    <scope>NUCLEOTIDE SEQUENCE</scope>
    <source>
        <strain evidence="2">S141</strain>
    </source>
</reference>
<evidence type="ECO:0000313" key="3">
    <source>
        <dbReference type="Proteomes" id="UP001058184"/>
    </source>
</evidence>
<dbReference type="RefSeq" id="WP_260002645.1">
    <property type="nucleotide sequence ID" value="NZ_CP081078.1"/>
</dbReference>
<dbReference type="Proteomes" id="UP001058184">
    <property type="component" value="Chromosome"/>
</dbReference>
<organism evidence="2 3">
    <name type="scientific">Leisingera caerulea</name>
    <name type="common">Phaeobacter caeruleus</name>
    <dbReference type="NCBI Taxonomy" id="506591"/>
    <lineage>
        <taxon>Bacteria</taxon>
        <taxon>Pseudomonadati</taxon>
        <taxon>Pseudomonadota</taxon>
        <taxon>Alphaproteobacteria</taxon>
        <taxon>Rhodobacterales</taxon>
        <taxon>Roseobacteraceae</taxon>
        <taxon>Leisingera</taxon>
    </lineage>
</organism>
<dbReference type="EMBL" id="CP081078">
    <property type="protein sequence ID" value="UWQ58644.1"/>
    <property type="molecule type" value="Genomic_DNA"/>
</dbReference>
<proteinExistence type="predicted"/>
<feature type="transmembrane region" description="Helical" evidence="1">
    <location>
        <begin position="50"/>
        <end position="76"/>
    </location>
</feature>